<evidence type="ECO:0000256" key="1">
    <source>
        <dbReference type="ARBA" id="ARBA00004162"/>
    </source>
</evidence>
<dbReference type="EMBL" id="JAKFHA010000014">
    <property type="protein sequence ID" value="MCF2530058.1"/>
    <property type="molecule type" value="Genomic_DNA"/>
</dbReference>
<organism evidence="9 10">
    <name type="scientific">Yinghuangia soli</name>
    <dbReference type="NCBI Taxonomy" id="2908204"/>
    <lineage>
        <taxon>Bacteria</taxon>
        <taxon>Bacillati</taxon>
        <taxon>Actinomycetota</taxon>
        <taxon>Actinomycetes</taxon>
        <taxon>Kitasatosporales</taxon>
        <taxon>Streptomycetaceae</taxon>
        <taxon>Yinghuangia</taxon>
    </lineage>
</organism>
<reference evidence="9" key="1">
    <citation type="submission" date="2022-01" db="EMBL/GenBank/DDBJ databases">
        <title>Genome-Based Taxonomic Classification of the Phylum Actinobacteria.</title>
        <authorList>
            <person name="Gao Y."/>
        </authorList>
    </citation>
    <scope>NUCLEOTIDE SEQUENCE</scope>
    <source>
        <strain evidence="9">KLBMP 8922</strain>
    </source>
</reference>
<evidence type="ECO:0000259" key="8">
    <source>
        <dbReference type="Pfam" id="PF04024"/>
    </source>
</evidence>
<evidence type="ECO:0000256" key="6">
    <source>
        <dbReference type="SAM" id="MobiDB-lite"/>
    </source>
</evidence>
<evidence type="ECO:0000256" key="2">
    <source>
        <dbReference type="ARBA" id="ARBA00022475"/>
    </source>
</evidence>
<feature type="transmembrane region" description="Helical" evidence="7">
    <location>
        <begin position="96"/>
        <end position="117"/>
    </location>
</feature>
<proteinExistence type="predicted"/>
<evidence type="ECO:0000313" key="9">
    <source>
        <dbReference type="EMBL" id="MCF2530058.1"/>
    </source>
</evidence>
<sequence length="431" mass="44280">MTDSSGNTMQTPPPAPPGDRGNPPLIRTVDDRVVAGVAGGLGRHFGVDPVIFRVVLAVLTLFGGLGVLLYGLGWLLMPSDDHPSPLARDVLSGRNIGKAILPGVLTAFGVAVFVSYMDRGFDEAFPYLVVSAILLYVGRNKKNGDIKSHAAWAGHRIMTESAKAGDLGTTKAPGAEAGAAPQAAGTEAGGPGAVGGPQLAPGPAPWWAAPGPEGQAPTPPRQRKPRSYLTAATVSLATVAAGVMWWLDTGTSADISLQAGLAVVLAVLAAGLLVGTFVRGSRWLIVPALAVAALLSAVAAITVPFTGASGERTVTPVSAAQVESPYRMKVGEMKLDLNDIDLSGRDPADPVRIEATIGMGNLQVFIPSDLRVVIDAEVDLGNIDLPNGNSNGWKPEREAVVEPTASGPSRGTVVLDLGVGVGNVEVRHGQP</sequence>
<gene>
    <name evidence="9" type="ORF">LZ495_22945</name>
</gene>
<dbReference type="RefSeq" id="WP_235054730.1">
    <property type="nucleotide sequence ID" value="NZ_JAKFHA010000014.1"/>
</dbReference>
<evidence type="ECO:0000256" key="4">
    <source>
        <dbReference type="ARBA" id="ARBA00022989"/>
    </source>
</evidence>
<evidence type="ECO:0000256" key="7">
    <source>
        <dbReference type="SAM" id="Phobius"/>
    </source>
</evidence>
<feature type="compositionally biased region" description="Polar residues" evidence="6">
    <location>
        <begin position="1"/>
        <end position="10"/>
    </location>
</feature>
<name>A0AA41Q1Z7_9ACTN</name>
<evidence type="ECO:0000256" key="5">
    <source>
        <dbReference type="ARBA" id="ARBA00023136"/>
    </source>
</evidence>
<feature type="region of interest" description="Disordered" evidence="6">
    <location>
        <begin position="165"/>
        <end position="226"/>
    </location>
</feature>
<dbReference type="AlphaFoldDB" id="A0AA41Q1Z7"/>
<keyword evidence="4 7" id="KW-1133">Transmembrane helix</keyword>
<protein>
    <submittedName>
        <fullName evidence="9">PspC domain-containing protein</fullName>
    </submittedName>
</protein>
<feature type="compositionally biased region" description="Low complexity" evidence="6">
    <location>
        <begin position="196"/>
        <end position="216"/>
    </location>
</feature>
<feature type="domain" description="Phage shock protein PspC N-terminal" evidence="8">
    <location>
        <begin position="24"/>
        <end position="79"/>
    </location>
</feature>
<keyword evidence="10" id="KW-1185">Reference proteome</keyword>
<keyword evidence="5 7" id="KW-0472">Membrane</keyword>
<evidence type="ECO:0000313" key="10">
    <source>
        <dbReference type="Proteomes" id="UP001165378"/>
    </source>
</evidence>
<feature type="compositionally biased region" description="Low complexity" evidence="6">
    <location>
        <begin position="172"/>
        <end position="186"/>
    </location>
</feature>
<feature type="region of interest" description="Disordered" evidence="6">
    <location>
        <begin position="1"/>
        <end position="24"/>
    </location>
</feature>
<keyword evidence="3 7" id="KW-0812">Transmembrane</keyword>
<feature type="transmembrane region" description="Helical" evidence="7">
    <location>
        <begin position="259"/>
        <end position="278"/>
    </location>
</feature>
<feature type="transmembrane region" description="Helical" evidence="7">
    <location>
        <begin position="285"/>
        <end position="305"/>
    </location>
</feature>
<dbReference type="GO" id="GO:0005886">
    <property type="term" value="C:plasma membrane"/>
    <property type="evidence" value="ECO:0007669"/>
    <property type="project" value="UniProtKB-SubCell"/>
</dbReference>
<keyword evidence="2" id="KW-1003">Cell membrane</keyword>
<dbReference type="PANTHER" id="PTHR33885">
    <property type="entry name" value="PHAGE SHOCK PROTEIN C"/>
    <property type="match status" value="1"/>
</dbReference>
<dbReference type="PANTHER" id="PTHR33885:SF3">
    <property type="entry name" value="PHAGE SHOCK PROTEIN C"/>
    <property type="match status" value="1"/>
</dbReference>
<dbReference type="Pfam" id="PF04024">
    <property type="entry name" value="PspC"/>
    <property type="match status" value="1"/>
</dbReference>
<comment type="subcellular location">
    <subcellularLocation>
        <location evidence="1">Cell membrane</location>
        <topology evidence="1">Single-pass membrane protein</topology>
    </subcellularLocation>
</comment>
<feature type="transmembrane region" description="Helical" evidence="7">
    <location>
        <begin position="50"/>
        <end position="76"/>
    </location>
</feature>
<dbReference type="InterPro" id="IPR052027">
    <property type="entry name" value="PspC"/>
</dbReference>
<feature type="transmembrane region" description="Helical" evidence="7">
    <location>
        <begin position="228"/>
        <end position="247"/>
    </location>
</feature>
<accession>A0AA41Q1Z7</accession>
<dbReference type="InterPro" id="IPR007168">
    <property type="entry name" value="Phageshock_PspC_N"/>
</dbReference>
<comment type="caution">
    <text evidence="9">The sequence shown here is derived from an EMBL/GenBank/DDBJ whole genome shotgun (WGS) entry which is preliminary data.</text>
</comment>
<dbReference type="Proteomes" id="UP001165378">
    <property type="component" value="Unassembled WGS sequence"/>
</dbReference>
<evidence type="ECO:0000256" key="3">
    <source>
        <dbReference type="ARBA" id="ARBA00022692"/>
    </source>
</evidence>